<name>A0A248VCY6_9BURK</name>
<dbReference type="OrthoDB" id="9181960at2"/>
<evidence type="ECO:0000313" key="2">
    <source>
        <dbReference type="Proteomes" id="UP000215158"/>
    </source>
</evidence>
<proteinExistence type="predicted"/>
<gene>
    <name evidence="1" type="ORF">CJU94_00160</name>
</gene>
<organism evidence="1 2">
    <name type="scientific">Paraburkholderia aromaticivorans</name>
    <dbReference type="NCBI Taxonomy" id="2026199"/>
    <lineage>
        <taxon>Bacteria</taxon>
        <taxon>Pseudomonadati</taxon>
        <taxon>Pseudomonadota</taxon>
        <taxon>Betaproteobacteria</taxon>
        <taxon>Burkholderiales</taxon>
        <taxon>Burkholderiaceae</taxon>
        <taxon>Paraburkholderia</taxon>
    </lineage>
</organism>
<dbReference type="AlphaFoldDB" id="A0A248VCY6"/>
<dbReference type="KEGG" id="parb:CJU94_00160"/>
<dbReference type="Proteomes" id="UP000215158">
    <property type="component" value="Chromosome 1"/>
</dbReference>
<reference evidence="1 2" key="1">
    <citation type="submission" date="2017-08" db="EMBL/GenBank/DDBJ databases">
        <title>Identification and genetic characteristics of simultaneous BTEX- and naphthalene-degrading Paraburkholderia sp. BN5 isolated from petroleum-contaminated soil.</title>
        <authorList>
            <person name="Lee Y."/>
            <person name="Jeon C.O."/>
        </authorList>
    </citation>
    <scope>NUCLEOTIDE SEQUENCE [LARGE SCALE GENOMIC DNA]</scope>
    <source>
        <strain evidence="1 2">BN5</strain>
    </source>
</reference>
<protein>
    <submittedName>
        <fullName evidence="1">Uncharacterized protein</fullName>
    </submittedName>
</protein>
<evidence type="ECO:0000313" key="1">
    <source>
        <dbReference type="EMBL" id="ASV96730.1"/>
    </source>
</evidence>
<keyword evidence="2" id="KW-1185">Reference proteome</keyword>
<accession>A0A248VCY6</accession>
<dbReference type="RefSeq" id="WP_095417037.1">
    <property type="nucleotide sequence ID" value="NZ_CP022989.1"/>
</dbReference>
<sequence>MTILIDTLKAHAASFDDRKYPTEVYLYLLDEVARASTPDRLGEVLAQLIAWKDGKVRSTSAGAFIESRTGRRYAVSRPRPKVLNPKKKEVLSSRPFFEWVKKTRTVSAFDIGLLDELATFELWRPASVVMSVFVLHCIRPRAFPICDVWVLLAYRLLVEPEKAGQIESVPKRQIYLEYQIWWSRVVLEAKLDVRSAPLEKLKELDSGIWAFGKHASKLLVVREPRRRSQRVVKNVADDERFEGVLGDNFKHRAVAIWNAGKPGKSQGAAIAEAALELGIELKRSYKLHPGSHFWRWRQEGIF</sequence>
<dbReference type="EMBL" id="CP022989">
    <property type="protein sequence ID" value="ASV96730.1"/>
    <property type="molecule type" value="Genomic_DNA"/>
</dbReference>